<reference evidence="1 2" key="1">
    <citation type="submission" date="2019-03" db="EMBL/GenBank/DDBJ databases">
        <title>Genomic Encyclopedia of Type Strains, Phase IV (KMG-IV): sequencing the most valuable type-strain genomes for metagenomic binning, comparative biology and taxonomic classification.</title>
        <authorList>
            <person name="Goeker M."/>
        </authorList>
    </citation>
    <scope>NUCLEOTIDE SEQUENCE [LARGE SCALE GENOMIC DNA]</scope>
    <source>
        <strain evidence="1 2">DSM 14836</strain>
    </source>
</reference>
<keyword evidence="2" id="KW-1185">Reference proteome</keyword>
<gene>
    <name evidence="1" type="ORF">EV195_101868</name>
</gene>
<dbReference type="EMBL" id="SLXM01000001">
    <property type="protein sequence ID" value="TCP28687.1"/>
    <property type="molecule type" value="Genomic_DNA"/>
</dbReference>
<proteinExistence type="predicted"/>
<accession>A0A4R2P2B1</accession>
<evidence type="ECO:0000313" key="1">
    <source>
        <dbReference type="EMBL" id="TCP28687.1"/>
    </source>
</evidence>
<dbReference type="Proteomes" id="UP000294564">
    <property type="component" value="Unassembled WGS sequence"/>
</dbReference>
<organism evidence="1 2">
    <name type="scientific">Tenacibaculum skagerrakense</name>
    <dbReference type="NCBI Taxonomy" id="186571"/>
    <lineage>
        <taxon>Bacteria</taxon>
        <taxon>Pseudomonadati</taxon>
        <taxon>Bacteroidota</taxon>
        <taxon>Flavobacteriia</taxon>
        <taxon>Flavobacteriales</taxon>
        <taxon>Flavobacteriaceae</taxon>
        <taxon>Tenacibaculum</taxon>
    </lineage>
</organism>
<sequence>MKKTLLILIIGIYNIGFSQTITEIDSVSNVMCNYLKKLNIENDTLKINSLFENQFYPYLGKLDKSKAQKTGQQLYYRLQRNCVEFRDLLDRLEPPKESVQRIKEKPKPKISREQLDEFKRRKEFYYFEVSGDTTRVKMEKGNWTDSFSNNTFSKLTYNWINETEFELTFVESNNETRSNFSVKGDKFIYQVLSKEDGFYLMTVNIPGQDTFEKFKIYFE</sequence>
<name>A0A4R2P2B1_9FLAO</name>
<comment type="caution">
    <text evidence="1">The sequence shown here is derived from an EMBL/GenBank/DDBJ whole genome shotgun (WGS) entry which is preliminary data.</text>
</comment>
<dbReference type="AlphaFoldDB" id="A0A4R2P2B1"/>
<protein>
    <submittedName>
        <fullName evidence="1">Uncharacterized protein</fullName>
    </submittedName>
</protein>
<dbReference type="RefSeq" id="WP_132793252.1">
    <property type="nucleotide sequence ID" value="NZ_SLXM01000001.1"/>
</dbReference>
<evidence type="ECO:0000313" key="2">
    <source>
        <dbReference type="Proteomes" id="UP000294564"/>
    </source>
</evidence>
<dbReference type="OrthoDB" id="1246551at2"/>